<dbReference type="Pfam" id="PF11322">
    <property type="entry name" value="DUF3124"/>
    <property type="match status" value="1"/>
</dbReference>
<evidence type="ECO:0000256" key="1">
    <source>
        <dbReference type="SAM" id="SignalP"/>
    </source>
</evidence>
<feature type="chain" id="PRO_5002822936" description="DUF3124 domain-containing protein" evidence="1">
    <location>
        <begin position="27"/>
        <end position="159"/>
    </location>
</feature>
<dbReference type="EMBL" id="CP001108">
    <property type="protein sequence ID" value="ACF45585.1"/>
    <property type="molecule type" value="Genomic_DNA"/>
</dbReference>
<evidence type="ECO:0008006" key="4">
    <source>
        <dbReference type="Google" id="ProtNLM"/>
    </source>
</evidence>
<keyword evidence="1" id="KW-0732">Signal</keyword>
<proteinExistence type="predicted"/>
<dbReference type="Proteomes" id="UP000002725">
    <property type="component" value="Chromosome"/>
</dbReference>
<reference evidence="2" key="1">
    <citation type="submission" date="2008-06" db="EMBL/GenBank/DDBJ databases">
        <title>Complete sequence of chromosome of Prosthecochloris aestuarii DSM 271.</title>
        <authorList>
            <consortium name="US DOE Joint Genome Institute"/>
            <person name="Lucas S."/>
            <person name="Copeland A."/>
            <person name="Lapidus A."/>
            <person name="Glavina del Rio T."/>
            <person name="Dalin E."/>
            <person name="Tice H."/>
            <person name="Bruce D."/>
            <person name="Goodwin L."/>
            <person name="Pitluck S."/>
            <person name="Schmutz J."/>
            <person name="Larimer F."/>
            <person name="Land M."/>
            <person name="Hauser L."/>
            <person name="Kyrpides N."/>
            <person name="Anderson I."/>
            <person name="Liu Z."/>
            <person name="Li T."/>
            <person name="Zhao F."/>
            <person name="Overmann J."/>
            <person name="Bryant D.A."/>
            <person name="Richardson P."/>
        </authorList>
    </citation>
    <scope>NUCLEOTIDE SEQUENCE [LARGE SCALE GENOMIC DNA]</scope>
    <source>
        <strain evidence="2">DSM 271</strain>
    </source>
</reference>
<name>B4S5I8_PROA2</name>
<dbReference type="HOGENOM" id="CLU_112039_3_0_10"/>
<dbReference type="InterPro" id="IPR021471">
    <property type="entry name" value="DUF3124"/>
</dbReference>
<dbReference type="eggNOG" id="ENOG5032TD0">
    <property type="taxonomic scope" value="Bacteria"/>
</dbReference>
<keyword evidence="3" id="KW-1185">Reference proteome</keyword>
<dbReference type="STRING" id="290512.Paes_0529"/>
<feature type="signal peptide" evidence="1">
    <location>
        <begin position="1"/>
        <end position="26"/>
    </location>
</feature>
<sequence>MSKKLLLLQLFAVFCLCIMPLHSVCAQEKSGGLSKGQVLYAPAYSHIYSINGDRLFQLTVTLSIRNIDMKHGITIVAVDYYDSQGKLLKHYIQQEVELDPLKSLRFVVPQLDKTGGSGASFIVKWQADRFVNSPIVESIMIGTQSQQGVSFVSRAKEIY</sequence>
<evidence type="ECO:0000313" key="2">
    <source>
        <dbReference type="EMBL" id="ACF45585.1"/>
    </source>
</evidence>
<evidence type="ECO:0000313" key="3">
    <source>
        <dbReference type="Proteomes" id="UP000002725"/>
    </source>
</evidence>
<gene>
    <name evidence="2" type="ordered locus">Paes_0529</name>
</gene>
<accession>B4S5I8</accession>
<dbReference type="AlphaFoldDB" id="B4S5I8"/>
<dbReference type="KEGG" id="paa:Paes_0529"/>
<protein>
    <recommendedName>
        <fullName evidence="4">DUF3124 domain-containing protein</fullName>
    </recommendedName>
</protein>
<organism evidence="2 3">
    <name type="scientific">Prosthecochloris aestuarii (strain DSM 271 / SK 413)</name>
    <dbReference type="NCBI Taxonomy" id="290512"/>
    <lineage>
        <taxon>Bacteria</taxon>
        <taxon>Pseudomonadati</taxon>
        <taxon>Chlorobiota</taxon>
        <taxon>Chlorobiia</taxon>
        <taxon>Chlorobiales</taxon>
        <taxon>Chlorobiaceae</taxon>
        <taxon>Prosthecochloris</taxon>
    </lineage>
</organism>